<dbReference type="PROSITE" id="PS51748">
    <property type="entry name" value="HEXOKINASE_2"/>
    <property type="match status" value="1"/>
</dbReference>
<evidence type="ECO:0000256" key="6">
    <source>
        <dbReference type="ARBA" id="ARBA00022777"/>
    </source>
</evidence>
<evidence type="ECO:0000313" key="13">
    <source>
        <dbReference type="Proteomes" id="UP000182737"/>
    </source>
</evidence>
<evidence type="ECO:0000256" key="1">
    <source>
        <dbReference type="ARBA" id="ARBA00004921"/>
    </source>
</evidence>
<evidence type="ECO:0000256" key="2">
    <source>
        <dbReference type="ARBA" id="ARBA00005007"/>
    </source>
</evidence>
<dbReference type="GO" id="GO:0008865">
    <property type="term" value="F:fructokinase activity"/>
    <property type="evidence" value="ECO:0007669"/>
    <property type="project" value="TreeGrafter"/>
</dbReference>
<dbReference type="InterPro" id="IPR022672">
    <property type="entry name" value="Hexokinase_N"/>
</dbReference>
<comment type="similarity">
    <text evidence="3">Belongs to the hexokinase family.</text>
</comment>
<dbReference type="GO" id="GO:0006006">
    <property type="term" value="P:glucose metabolic process"/>
    <property type="evidence" value="ECO:0007669"/>
    <property type="project" value="TreeGrafter"/>
</dbReference>
<sequence length="399" mass="43908">MNIKDEAQNFLKNHNFSVEIADNLHQKIIDDMNKGLTSGGADQAMIKAGSAAVRSINEGEAVIVIDAGGTNFRSSLVTKTKDGIEISDFQKTSMPAIDRELSKNEFYCAIAQNISRLKDRSDKISFCFSYAMAITEDGDGKIIRFSKEVKAAEAVGTYLGKELMAELKMQGWTKIKRINVLNDTTALLLSSFVGPADKKWGAHIAFILGTGMNSAYIADKRIIVTECGMFTHLPQSDFDKIVCANTAQPNQSLLEKMCSGAYLGDIATEMVKAAAKEGFFSSEFTAPEHFETKDFDKYFAKEEEELSPDELKLKELFYAIITRSAKLSAATIYAAALCSDKEKGELPICITCNGSTFWKTPLLKETTEAELKALLQQPFEIIQIDDDITKGSFAAAFID</sequence>
<dbReference type="InterPro" id="IPR001312">
    <property type="entry name" value="Hexokinase"/>
</dbReference>
<comment type="catalytic activity">
    <reaction evidence="9">
        <text>D-fructose + ATP = D-fructose 6-phosphate + ADP + H(+)</text>
        <dbReference type="Rhea" id="RHEA:16125"/>
        <dbReference type="ChEBI" id="CHEBI:15378"/>
        <dbReference type="ChEBI" id="CHEBI:30616"/>
        <dbReference type="ChEBI" id="CHEBI:37721"/>
        <dbReference type="ChEBI" id="CHEBI:61527"/>
        <dbReference type="ChEBI" id="CHEBI:456216"/>
        <dbReference type="EC" id="2.7.1.1"/>
    </reaction>
    <physiologicalReaction direction="left-to-right" evidence="9">
        <dbReference type="Rhea" id="RHEA:16126"/>
    </physiologicalReaction>
</comment>
<dbReference type="AlphaFoldDB" id="A0A1I3JQ56"/>
<keyword evidence="5" id="KW-0547">Nucleotide-binding</keyword>
<keyword evidence="4" id="KW-0808">Transferase</keyword>
<evidence type="ECO:0000256" key="9">
    <source>
        <dbReference type="ARBA" id="ARBA00047905"/>
    </source>
</evidence>
<proteinExistence type="inferred from homology"/>
<keyword evidence="8" id="KW-0324">Glycolysis</keyword>
<dbReference type="GO" id="GO:0006096">
    <property type="term" value="P:glycolytic process"/>
    <property type="evidence" value="ECO:0007669"/>
    <property type="project" value="UniProtKB-UniPathway"/>
</dbReference>
<dbReference type="InterPro" id="IPR043129">
    <property type="entry name" value="ATPase_NBD"/>
</dbReference>
<feature type="domain" description="Hexokinase C-terminal" evidence="11">
    <location>
        <begin position="204"/>
        <end position="392"/>
    </location>
</feature>
<keyword evidence="6 12" id="KW-0418">Kinase</keyword>
<keyword evidence="7" id="KW-0067">ATP-binding</keyword>
<dbReference type="InterPro" id="IPR022673">
    <property type="entry name" value="Hexokinase_C"/>
</dbReference>
<accession>A0A1I3JQ56</accession>
<dbReference type="GO" id="GO:0001678">
    <property type="term" value="P:intracellular glucose homeostasis"/>
    <property type="evidence" value="ECO:0007669"/>
    <property type="project" value="InterPro"/>
</dbReference>
<dbReference type="SUPFAM" id="SSF53067">
    <property type="entry name" value="Actin-like ATPase domain"/>
    <property type="match status" value="2"/>
</dbReference>
<dbReference type="Gene3D" id="3.30.420.40">
    <property type="match status" value="1"/>
</dbReference>
<protein>
    <submittedName>
        <fullName evidence="12">Hexokinase</fullName>
    </submittedName>
</protein>
<organism evidence="12 13">
    <name type="scientific">Treponema bryantii</name>
    <dbReference type="NCBI Taxonomy" id="163"/>
    <lineage>
        <taxon>Bacteria</taxon>
        <taxon>Pseudomonadati</taxon>
        <taxon>Spirochaetota</taxon>
        <taxon>Spirochaetia</taxon>
        <taxon>Spirochaetales</taxon>
        <taxon>Treponemataceae</taxon>
        <taxon>Treponema</taxon>
    </lineage>
</organism>
<dbReference type="PANTHER" id="PTHR19443">
    <property type="entry name" value="HEXOKINASE"/>
    <property type="match status" value="1"/>
</dbReference>
<reference evidence="13" key="1">
    <citation type="submission" date="2016-10" db="EMBL/GenBank/DDBJ databases">
        <authorList>
            <person name="Varghese N."/>
            <person name="Submissions S."/>
        </authorList>
    </citation>
    <scope>NUCLEOTIDE SEQUENCE [LARGE SCALE GENOMIC DNA]</scope>
    <source>
        <strain evidence="13">XBD1002</strain>
    </source>
</reference>
<dbReference type="Gene3D" id="3.40.367.20">
    <property type="match status" value="1"/>
</dbReference>
<evidence type="ECO:0000259" key="10">
    <source>
        <dbReference type="Pfam" id="PF00349"/>
    </source>
</evidence>
<dbReference type="Pfam" id="PF00349">
    <property type="entry name" value="Hexokinase_1"/>
    <property type="match status" value="1"/>
</dbReference>
<feature type="domain" description="Hexokinase N-terminal" evidence="10">
    <location>
        <begin position="7"/>
        <end position="191"/>
    </location>
</feature>
<dbReference type="GO" id="GO:0005524">
    <property type="term" value="F:ATP binding"/>
    <property type="evidence" value="ECO:0007669"/>
    <property type="project" value="UniProtKB-KW"/>
</dbReference>
<dbReference type="OrthoDB" id="6383434at2"/>
<keyword evidence="13" id="KW-1185">Reference proteome</keyword>
<dbReference type="PRINTS" id="PR00475">
    <property type="entry name" value="HEXOKINASE"/>
</dbReference>
<dbReference type="GO" id="GO:0004340">
    <property type="term" value="F:glucokinase activity"/>
    <property type="evidence" value="ECO:0007669"/>
    <property type="project" value="TreeGrafter"/>
</dbReference>
<dbReference type="RefSeq" id="WP_074931013.1">
    <property type="nucleotide sequence ID" value="NZ_FORI01000003.1"/>
</dbReference>
<dbReference type="Pfam" id="PF03727">
    <property type="entry name" value="Hexokinase_2"/>
    <property type="match status" value="1"/>
</dbReference>
<evidence type="ECO:0000256" key="3">
    <source>
        <dbReference type="ARBA" id="ARBA00009225"/>
    </source>
</evidence>
<dbReference type="CDD" id="cd24000">
    <property type="entry name" value="ASKHA_NBD_HK"/>
    <property type="match status" value="1"/>
</dbReference>
<evidence type="ECO:0000256" key="4">
    <source>
        <dbReference type="ARBA" id="ARBA00022679"/>
    </source>
</evidence>
<dbReference type="GO" id="GO:0005536">
    <property type="term" value="F:D-glucose binding"/>
    <property type="evidence" value="ECO:0007669"/>
    <property type="project" value="InterPro"/>
</dbReference>
<evidence type="ECO:0000256" key="7">
    <source>
        <dbReference type="ARBA" id="ARBA00022840"/>
    </source>
</evidence>
<dbReference type="UniPathway" id="UPA00109">
    <property type="reaction ID" value="UER00180"/>
</dbReference>
<comment type="pathway">
    <text evidence="1">Carbohydrate degradation.</text>
</comment>
<dbReference type="Proteomes" id="UP000182737">
    <property type="component" value="Unassembled WGS sequence"/>
</dbReference>
<evidence type="ECO:0000256" key="8">
    <source>
        <dbReference type="ARBA" id="ARBA00023152"/>
    </source>
</evidence>
<evidence type="ECO:0000259" key="11">
    <source>
        <dbReference type="Pfam" id="PF03727"/>
    </source>
</evidence>
<gene>
    <name evidence="12" type="ORF">SAMN04487775_103170</name>
</gene>
<comment type="pathway">
    <text evidence="2">Carbohydrate metabolism.</text>
</comment>
<evidence type="ECO:0000313" key="12">
    <source>
        <dbReference type="EMBL" id="SFI62260.1"/>
    </source>
</evidence>
<name>A0A1I3JQ56_9SPIR</name>
<dbReference type="EMBL" id="FORI01000003">
    <property type="protein sequence ID" value="SFI62260.1"/>
    <property type="molecule type" value="Genomic_DNA"/>
</dbReference>
<evidence type="ECO:0000256" key="5">
    <source>
        <dbReference type="ARBA" id="ARBA00022741"/>
    </source>
</evidence>
<dbReference type="PANTHER" id="PTHR19443:SF16">
    <property type="entry name" value="HEXOKINASE TYPE 1-RELATED"/>
    <property type="match status" value="1"/>
</dbReference>